<protein>
    <recommendedName>
        <fullName evidence="2">EGF-like domain-containing protein</fullName>
    </recommendedName>
</protein>
<name>A0A8S3TVU1_MYTED</name>
<dbReference type="SUPFAM" id="SSF57196">
    <property type="entry name" value="EGF/Laminin"/>
    <property type="match status" value="1"/>
</dbReference>
<keyword evidence="1" id="KW-1015">Disulfide bond</keyword>
<feature type="domain" description="EGF-like" evidence="2">
    <location>
        <begin position="74"/>
        <end position="109"/>
    </location>
</feature>
<sequence>MPWTKCYGYNCESLRYRYTLRCCGNMHKAECYKVCNITDEDLIIREHCTPRCVNGAIESGKCKCYNGYFGNCCDTCPDAKYCENGGTCSMVGSNETCYCRMGYHGDRCQHIDQTSSTRATITTTKSMFAITPTIMTTYLTSTTPMTKATNLVTTLLGSTSDVSSSRRQPTTHTKPFIKYQNTMETTDTTHTRPKSFGTTKTSKTYQLFFFSRVKPRLC</sequence>
<evidence type="ECO:0000259" key="2">
    <source>
        <dbReference type="PROSITE" id="PS50026"/>
    </source>
</evidence>
<gene>
    <name evidence="3" type="ORF">MEDL_48076</name>
</gene>
<dbReference type="Proteomes" id="UP000683360">
    <property type="component" value="Unassembled WGS sequence"/>
</dbReference>
<comment type="caution">
    <text evidence="3">The sequence shown here is derived from an EMBL/GenBank/DDBJ whole genome shotgun (WGS) entry which is preliminary data.</text>
</comment>
<proteinExistence type="predicted"/>
<evidence type="ECO:0000313" key="3">
    <source>
        <dbReference type="EMBL" id="CAG2235513.1"/>
    </source>
</evidence>
<dbReference type="PROSITE" id="PS01186">
    <property type="entry name" value="EGF_2"/>
    <property type="match status" value="1"/>
</dbReference>
<dbReference type="Gene3D" id="2.10.25.10">
    <property type="entry name" value="Laminin"/>
    <property type="match status" value="1"/>
</dbReference>
<dbReference type="PROSITE" id="PS50026">
    <property type="entry name" value="EGF_3"/>
    <property type="match status" value="1"/>
</dbReference>
<dbReference type="AlphaFoldDB" id="A0A8S3TVU1"/>
<dbReference type="PROSITE" id="PS00022">
    <property type="entry name" value="EGF_1"/>
    <property type="match status" value="1"/>
</dbReference>
<reference evidence="3" key="1">
    <citation type="submission" date="2021-03" db="EMBL/GenBank/DDBJ databases">
        <authorList>
            <person name="Bekaert M."/>
        </authorList>
    </citation>
    <scope>NUCLEOTIDE SEQUENCE</scope>
</reference>
<accession>A0A8S3TVU1</accession>
<feature type="disulfide bond" evidence="1">
    <location>
        <begin position="99"/>
        <end position="108"/>
    </location>
</feature>
<dbReference type="OrthoDB" id="10497909at2759"/>
<comment type="caution">
    <text evidence="1">Lacks conserved residue(s) required for the propagation of feature annotation.</text>
</comment>
<evidence type="ECO:0000313" key="4">
    <source>
        <dbReference type="Proteomes" id="UP000683360"/>
    </source>
</evidence>
<keyword evidence="1" id="KW-0245">EGF-like domain</keyword>
<evidence type="ECO:0000256" key="1">
    <source>
        <dbReference type="PROSITE-ProRule" id="PRU00076"/>
    </source>
</evidence>
<dbReference type="EMBL" id="CAJPWZ010002320">
    <property type="protein sequence ID" value="CAG2235513.1"/>
    <property type="molecule type" value="Genomic_DNA"/>
</dbReference>
<dbReference type="InterPro" id="IPR000742">
    <property type="entry name" value="EGF"/>
</dbReference>
<organism evidence="3 4">
    <name type="scientific">Mytilus edulis</name>
    <name type="common">Blue mussel</name>
    <dbReference type="NCBI Taxonomy" id="6550"/>
    <lineage>
        <taxon>Eukaryota</taxon>
        <taxon>Metazoa</taxon>
        <taxon>Spiralia</taxon>
        <taxon>Lophotrochozoa</taxon>
        <taxon>Mollusca</taxon>
        <taxon>Bivalvia</taxon>
        <taxon>Autobranchia</taxon>
        <taxon>Pteriomorphia</taxon>
        <taxon>Mytilida</taxon>
        <taxon>Mytiloidea</taxon>
        <taxon>Mytilidae</taxon>
        <taxon>Mytilinae</taxon>
        <taxon>Mytilus</taxon>
    </lineage>
</organism>
<keyword evidence="4" id="KW-1185">Reference proteome</keyword>